<comment type="caution">
    <text evidence="2">The sequence shown here is derived from an EMBL/GenBank/DDBJ whole genome shotgun (WGS) entry which is preliminary data.</text>
</comment>
<accession>A0AAV4A6L0</accession>
<dbReference type="EMBL" id="BLXT01003731">
    <property type="protein sequence ID" value="GFO03906.1"/>
    <property type="molecule type" value="Genomic_DNA"/>
</dbReference>
<dbReference type="PANTHER" id="PTHR46599:SF3">
    <property type="entry name" value="PIGGYBAC TRANSPOSABLE ELEMENT-DERIVED PROTEIN 4"/>
    <property type="match status" value="1"/>
</dbReference>
<dbReference type="InterPro" id="IPR029526">
    <property type="entry name" value="PGBD"/>
</dbReference>
<organism evidence="2 3">
    <name type="scientific">Plakobranchus ocellatus</name>
    <dbReference type="NCBI Taxonomy" id="259542"/>
    <lineage>
        <taxon>Eukaryota</taxon>
        <taxon>Metazoa</taxon>
        <taxon>Spiralia</taxon>
        <taxon>Lophotrochozoa</taxon>
        <taxon>Mollusca</taxon>
        <taxon>Gastropoda</taxon>
        <taxon>Heterobranchia</taxon>
        <taxon>Euthyneura</taxon>
        <taxon>Panpulmonata</taxon>
        <taxon>Sacoglossa</taxon>
        <taxon>Placobranchoidea</taxon>
        <taxon>Plakobranchidae</taxon>
        <taxon>Plakobranchus</taxon>
    </lineage>
</organism>
<evidence type="ECO:0000313" key="2">
    <source>
        <dbReference type="EMBL" id="GFO03906.1"/>
    </source>
</evidence>
<dbReference type="AlphaFoldDB" id="A0AAV4A6L0"/>
<feature type="domain" description="PiggyBac transposable element-derived protein" evidence="1">
    <location>
        <begin position="1"/>
        <end position="151"/>
    </location>
</feature>
<name>A0AAV4A6L0_9GAST</name>
<proteinExistence type="predicted"/>
<gene>
    <name evidence="2" type="ORF">PoB_003041100</name>
</gene>
<evidence type="ECO:0000259" key="1">
    <source>
        <dbReference type="Pfam" id="PF13843"/>
    </source>
</evidence>
<protein>
    <submittedName>
        <fullName evidence="2">PiggyBac transposable element-derived protein 4-like</fullName>
    </submittedName>
</protein>
<sequence>MVDFTGRLGFKQYIKSKPCPWGIKIWCAADLHSGYLFNFDVYTDKSQAQQQNGLGHHIVFSMGEPYLDRRHHFYYNNFFPSLKLAEVLLERGTYSCSTIRSSHKGYPKQFAKLKLKNSATESGVRMRQIGNLVVTFFHDKRPVNILSTNAQPTMSTTQRNTHHGCVNVELPTPVLT</sequence>
<reference evidence="2 3" key="1">
    <citation type="journal article" date="2021" name="Elife">
        <title>Chloroplast acquisition without the gene transfer in kleptoplastic sea slugs, Plakobranchus ocellatus.</title>
        <authorList>
            <person name="Maeda T."/>
            <person name="Takahashi S."/>
            <person name="Yoshida T."/>
            <person name="Shimamura S."/>
            <person name="Takaki Y."/>
            <person name="Nagai Y."/>
            <person name="Toyoda A."/>
            <person name="Suzuki Y."/>
            <person name="Arimoto A."/>
            <person name="Ishii H."/>
            <person name="Satoh N."/>
            <person name="Nishiyama T."/>
            <person name="Hasebe M."/>
            <person name="Maruyama T."/>
            <person name="Minagawa J."/>
            <person name="Obokata J."/>
            <person name="Shigenobu S."/>
        </authorList>
    </citation>
    <scope>NUCLEOTIDE SEQUENCE [LARGE SCALE GENOMIC DNA]</scope>
</reference>
<evidence type="ECO:0000313" key="3">
    <source>
        <dbReference type="Proteomes" id="UP000735302"/>
    </source>
</evidence>
<keyword evidence="3" id="KW-1185">Reference proteome</keyword>
<dbReference type="Proteomes" id="UP000735302">
    <property type="component" value="Unassembled WGS sequence"/>
</dbReference>
<dbReference type="PANTHER" id="PTHR46599">
    <property type="entry name" value="PIGGYBAC TRANSPOSABLE ELEMENT-DERIVED PROTEIN 4"/>
    <property type="match status" value="1"/>
</dbReference>
<dbReference type="Pfam" id="PF13843">
    <property type="entry name" value="DDE_Tnp_1_7"/>
    <property type="match status" value="1"/>
</dbReference>